<evidence type="ECO:0000256" key="3">
    <source>
        <dbReference type="ARBA" id="ARBA00022448"/>
    </source>
</evidence>
<dbReference type="Gene3D" id="3.30.1950.10">
    <property type="entry name" value="wza like domain"/>
    <property type="match status" value="2"/>
</dbReference>
<dbReference type="PANTHER" id="PTHR33619">
    <property type="entry name" value="POLYSACCHARIDE EXPORT PROTEIN GFCE-RELATED"/>
    <property type="match status" value="1"/>
</dbReference>
<evidence type="ECO:0000256" key="15">
    <source>
        <dbReference type="SAM" id="SignalP"/>
    </source>
</evidence>
<evidence type="ECO:0000256" key="12">
    <source>
        <dbReference type="ARBA" id="ARBA00023139"/>
    </source>
</evidence>
<dbReference type="GO" id="GO:0006811">
    <property type="term" value="P:monoatomic ion transport"/>
    <property type="evidence" value="ECO:0007669"/>
    <property type="project" value="UniProtKB-KW"/>
</dbReference>
<keyword evidence="7 15" id="KW-0732">Signal</keyword>
<evidence type="ECO:0000256" key="11">
    <source>
        <dbReference type="ARBA" id="ARBA00023136"/>
    </source>
</evidence>
<evidence type="ECO:0000313" key="18">
    <source>
        <dbReference type="EMBL" id="PPC77699.1"/>
    </source>
</evidence>
<evidence type="ECO:0000256" key="2">
    <source>
        <dbReference type="ARBA" id="ARBA00009450"/>
    </source>
</evidence>
<keyword evidence="10" id="KW-0626">Porin</keyword>
<reference evidence="18 19" key="1">
    <citation type="submission" date="2018-02" db="EMBL/GenBank/DDBJ databases">
        <title>novel marine gammaproteobacteria from coastal saline agro ecosystem.</title>
        <authorList>
            <person name="Krishnan R."/>
            <person name="Ramesh Kumar N."/>
        </authorList>
    </citation>
    <scope>NUCLEOTIDE SEQUENCE [LARGE SCALE GENOMIC DNA]</scope>
    <source>
        <strain evidence="18 19">228</strain>
    </source>
</reference>
<dbReference type="Pfam" id="PF02563">
    <property type="entry name" value="Poly_export"/>
    <property type="match status" value="2"/>
</dbReference>
<keyword evidence="6" id="KW-0812">Transmembrane</keyword>
<comment type="caution">
    <text evidence="18">The sequence shown here is derived from an EMBL/GenBank/DDBJ whole genome shotgun (WGS) entry which is preliminary data.</text>
</comment>
<keyword evidence="8" id="KW-0625">Polysaccharide transport</keyword>
<keyword evidence="12" id="KW-0564">Palmitate</keyword>
<keyword evidence="3" id="KW-0813">Transport</keyword>
<evidence type="ECO:0000256" key="6">
    <source>
        <dbReference type="ARBA" id="ARBA00022692"/>
    </source>
</evidence>
<dbReference type="InterPro" id="IPR003715">
    <property type="entry name" value="Poly_export_N"/>
</dbReference>
<dbReference type="GO" id="GO:0015159">
    <property type="term" value="F:polysaccharide transmembrane transporter activity"/>
    <property type="evidence" value="ECO:0007669"/>
    <property type="project" value="InterPro"/>
</dbReference>
<protein>
    <submittedName>
        <fullName evidence="18">Polysaccharide biosynthesis protein</fullName>
    </submittedName>
</protein>
<keyword evidence="5" id="KW-0762">Sugar transport</keyword>
<dbReference type="Pfam" id="PF22461">
    <property type="entry name" value="SLBB_2"/>
    <property type="match status" value="1"/>
</dbReference>
<evidence type="ECO:0000256" key="10">
    <source>
        <dbReference type="ARBA" id="ARBA00023114"/>
    </source>
</evidence>
<evidence type="ECO:0000256" key="1">
    <source>
        <dbReference type="ARBA" id="ARBA00004571"/>
    </source>
</evidence>
<dbReference type="Proteomes" id="UP000238196">
    <property type="component" value="Unassembled WGS sequence"/>
</dbReference>
<keyword evidence="13" id="KW-0998">Cell outer membrane</keyword>
<comment type="similarity">
    <text evidence="2">Belongs to the BexD/CtrA/VexA family.</text>
</comment>
<gene>
    <name evidence="18" type="ORF">C4K68_08960</name>
</gene>
<dbReference type="EMBL" id="PRLP01000027">
    <property type="protein sequence ID" value="PPC77699.1"/>
    <property type="molecule type" value="Genomic_DNA"/>
</dbReference>
<keyword evidence="14" id="KW-0449">Lipoprotein</keyword>
<sequence length="336" mass="36223">MKCAFPAALLLLGILAGCSSQPDISTMPVAEDISAGPALSETLPVQQILRPQDVLEVIYHLNTESREAYRIEAGDQIDLNFLTAPNLSGSKLVMPDGTIPLPYVGSLLVAGLTVEKAKEAVQLAYGHVLKQPEVAIAVSRPQTELENLRQSLTAPNSGLTRTITIGNDGFASFPLLGNLPLRGMTLSQAQSKLNELYGQKNNHVSVDVMLRNTSANEVFVLGEVQQPGAYPIQRPVSVLEALTLARGANPGARLDSVVIMRRQGNQVHAQVYNVKNAMQATAAQFMYLQPDDLLYVPKTRLVAAAELTRQLADVILFTGMSFGLSYSLSDDNNSNN</sequence>
<keyword evidence="9" id="KW-0406">Ion transport</keyword>
<feature type="domain" description="Polysaccharide export protein N-terminal" evidence="16">
    <location>
        <begin position="65"/>
        <end position="138"/>
    </location>
</feature>
<keyword evidence="4" id="KW-1134">Transmembrane beta strand</keyword>
<dbReference type="AlphaFoldDB" id="A0A2S5KT43"/>
<evidence type="ECO:0000256" key="8">
    <source>
        <dbReference type="ARBA" id="ARBA00023047"/>
    </source>
</evidence>
<accession>A0A2S5KT43</accession>
<evidence type="ECO:0000313" key="19">
    <source>
        <dbReference type="Proteomes" id="UP000238196"/>
    </source>
</evidence>
<keyword evidence="11" id="KW-0472">Membrane</keyword>
<evidence type="ECO:0000256" key="7">
    <source>
        <dbReference type="ARBA" id="ARBA00022729"/>
    </source>
</evidence>
<dbReference type="Gene3D" id="3.10.560.10">
    <property type="entry name" value="Outer membrane lipoprotein wza domain like"/>
    <property type="match status" value="2"/>
</dbReference>
<feature type="domain" description="Polysaccharide export protein N-terminal" evidence="16">
    <location>
        <begin position="159"/>
        <end position="208"/>
    </location>
</feature>
<feature type="domain" description="SLBB" evidence="17">
    <location>
        <begin position="217"/>
        <end position="296"/>
    </location>
</feature>
<dbReference type="GO" id="GO:0015288">
    <property type="term" value="F:porin activity"/>
    <property type="evidence" value="ECO:0007669"/>
    <property type="project" value="UniProtKB-KW"/>
</dbReference>
<dbReference type="InterPro" id="IPR049712">
    <property type="entry name" value="Poly_export"/>
</dbReference>
<feature type="chain" id="PRO_5015647199" evidence="15">
    <location>
        <begin position="23"/>
        <end position="336"/>
    </location>
</feature>
<dbReference type="OrthoDB" id="9815244at2"/>
<dbReference type="InterPro" id="IPR054765">
    <property type="entry name" value="SLBB_dom"/>
</dbReference>
<proteinExistence type="inferred from homology"/>
<name>A0A2S5KT43_9PROT</name>
<evidence type="ECO:0000256" key="14">
    <source>
        <dbReference type="ARBA" id="ARBA00023288"/>
    </source>
</evidence>
<dbReference type="GO" id="GO:0046930">
    <property type="term" value="C:pore complex"/>
    <property type="evidence" value="ECO:0007669"/>
    <property type="project" value="UniProtKB-KW"/>
</dbReference>
<feature type="signal peptide" evidence="15">
    <location>
        <begin position="1"/>
        <end position="22"/>
    </location>
</feature>
<organism evidence="18 19">
    <name type="scientific">Proteobacteria bacterium 228</name>
    <dbReference type="NCBI Taxonomy" id="2083153"/>
    <lineage>
        <taxon>Bacteria</taxon>
        <taxon>Pseudomonadati</taxon>
        <taxon>Pseudomonadota</taxon>
    </lineage>
</organism>
<evidence type="ECO:0000259" key="16">
    <source>
        <dbReference type="Pfam" id="PF02563"/>
    </source>
</evidence>
<dbReference type="PROSITE" id="PS51257">
    <property type="entry name" value="PROKAR_LIPOPROTEIN"/>
    <property type="match status" value="1"/>
</dbReference>
<evidence type="ECO:0000256" key="13">
    <source>
        <dbReference type="ARBA" id="ARBA00023237"/>
    </source>
</evidence>
<comment type="subcellular location">
    <subcellularLocation>
        <location evidence="1">Cell outer membrane</location>
        <topology evidence="1">Multi-pass membrane protein</topology>
    </subcellularLocation>
</comment>
<evidence type="ECO:0000256" key="4">
    <source>
        <dbReference type="ARBA" id="ARBA00022452"/>
    </source>
</evidence>
<dbReference type="GO" id="GO:0009279">
    <property type="term" value="C:cell outer membrane"/>
    <property type="evidence" value="ECO:0007669"/>
    <property type="project" value="UniProtKB-SubCell"/>
</dbReference>
<evidence type="ECO:0000256" key="9">
    <source>
        <dbReference type="ARBA" id="ARBA00023065"/>
    </source>
</evidence>
<dbReference type="PANTHER" id="PTHR33619:SF3">
    <property type="entry name" value="POLYSACCHARIDE EXPORT PROTEIN GFCE-RELATED"/>
    <property type="match status" value="1"/>
</dbReference>
<evidence type="ECO:0000259" key="17">
    <source>
        <dbReference type="Pfam" id="PF22461"/>
    </source>
</evidence>
<evidence type="ECO:0000256" key="5">
    <source>
        <dbReference type="ARBA" id="ARBA00022597"/>
    </source>
</evidence>